<dbReference type="RefSeq" id="WP_087108232.1">
    <property type="nucleotide sequence ID" value="NZ_CBCSCN010000009.1"/>
</dbReference>
<reference evidence="2 3" key="1">
    <citation type="submission" date="2017-03" db="EMBL/GenBank/DDBJ databases">
        <authorList>
            <person name="Afonso C.L."/>
            <person name="Miller P.J."/>
            <person name="Scott M.A."/>
            <person name="Spackman E."/>
            <person name="Goraichik I."/>
            <person name="Dimitrov K.M."/>
            <person name="Suarez D.L."/>
            <person name="Swayne D.E."/>
        </authorList>
    </citation>
    <scope>NUCLEOTIDE SEQUENCE [LARGE SCALE GENOMIC DNA]</scope>
    <source>
        <strain evidence="2">SB41UT1</strain>
    </source>
</reference>
<feature type="chain" id="PRO_5013049945" evidence="1">
    <location>
        <begin position="27"/>
        <end position="439"/>
    </location>
</feature>
<proteinExistence type="predicted"/>
<evidence type="ECO:0000256" key="1">
    <source>
        <dbReference type="SAM" id="SignalP"/>
    </source>
</evidence>
<gene>
    <name evidence="2" type="ORF">EHSB41UT_01368</name>
</gene>
<keyword evidence="1" id="KW-0732">Signal</keyword>
<protein>
    <submittedName>
        <fullName evidence="2">Uncharacterized protein</fullName>
    </submittedName>
</protein>
<evidence type="ECO:0000313" key="2">
    <source>
        <dbReference type="EMBL" id="SMA41964.1"/>
    </source>
</evidence>
<dbReference type="EMBL" id="FWPT01000003">
    <property type="protein sequence ID" value="SMA41964.1"/>
    <property type="molecule type" value="Genomic_DNA"/>
</dbReference>
<sequence length="439" mass="48413">MTIRQNNKAIVWFALLSAVISFGAVADPTIPLRPASLKINSRPQEQPFVGWRLPVVLKESMVGLDGNKGTIELDSGGDAFFGNECMYSYINYMDVCELQNSHIQLSGKADAAIVVNDRASWRIMNEPNGIISSQSNSTEEMVPEDCQHQSGDACRRVAIRVMPGYGFSIIDNAGTITTPKLQASQLLSESGGKRRNPYVGTAIKVHNRVSLPWSPMSTTALALRNTGEISAGTLLDFRSPEYLKIVNRGVLRGDIVLNPEHKGSVMILNERAVVVGRISHLHRMVIDNTERNKTLSESDPERRLVTLSGQISFAEVQDKPTGLDIRPYSDVMFAGVKIEHSDINLEPGSRLYFPLMHYDAVSGEPLLDLPDHQITVKGANVYLILDGLDLGTDREINLISADKVTMPSLDIVPVGENADKFQVVRVKNENSLKVRIQPR</sequence>
<feature type="signal peptide" evidence="1">
    <location>
        <begin position="1"/>
        <end position="26"/>
    </location>
</feature>
<dbReference type="AlphaFoldDB" id="A0A1X7AHR8"/>
<organism evidence="2 3">
    <name type="scientific">Parendozoicomonas haliclonae</name>
    <dbReference type="NCBI Taxonomy" id="1960125"/>
    <lineage>
        <taxon>Bacteria</taxon>
        <taxon>Pseudomonadati</taxon>
        <taxon>Pseudomonadota</taxon>
        <taxon>Gammaproteobacteria</taxon>
        <taxon>Oceanospirillales</taxon>
        <taxon>Endozoicomonadaceae</taxon>
        <taxon>Parendozoicomonas</taxon>
    </lineage>
</organism>
<name>A0A1X7AHR8_9GAMM</name>
<accession>A0A1X7AHR8</accession>
<dbReference type="OrthoDB" id="1110630at2"/>
<dbReference type="Proteomes" id="UP000196573">
    <property type="component" value="Unassembled WGS sequence"/>
</dbReference>
<keyword evidence="3" id="KW-1185">Reference proteome</keyword>
<evidence type="ECO:0000313" key="3">
    <source>
        <dbReference type="Proteomes" id="UP000196573"/>
    </source>
</evidence>